<accession>A0A5J4Z1D7</accession>
<feature type="region of interest" description="Disordered" evidence="1">
    <location>
        <begin position="155"/>
        <end position="185"/>
    </location>
</feature>
<name>A0A5J4Z1D7_PORPP</name>
<protein>
    <submittedName>
        <fullName evidence="3">Uncharacterized protein</fullName>
    </submittedName>
</protein>
<reference evidence="4" key="1">
    <citation type="journal article" date="2019" name="Nat. Commun.">
        <title>Expansion of phycobilisome linker gene families in mesophilic red algae.</title>
        <authorList>
            <person name="Lee J."/>
            <person name="Kim D."/>
            <person name="Bhattacharya D."/>
            <person name="Yoon H.S."/>
        </authorList>
    </citation>
    <scope>NUCLEOTIDE SEQUENCE [LARGE SCALE GENOMIC DNA]</scope>
    <source>
        <strain evidence="4">CCMP 1328</strain>
    </source>
</reference>
<dbReference type="EMBL" id="VRMN01000002">
    <property type="protein sequence ID" value="KAA8497090.1"/>
    <property type="molecule type" value="Genomic_DNA"/>
</dbReference>
<keyword evidence="2" id="KW-0472">Membrane</keyword>
<feature type="transmembrane region" description="Helical" evidence="2">
    <location>
        <begin position="12"/>
        <end position="30"/>
    </location>
</feature>
<feature type="transmembrane region" description="Helical" evidence="2">
    <location>
        <begin position="126"/>
        <end position="147"/>
    </location>
</feature>
<keyword evidence="2" id="KW-1133">Transmembrane helix</keyword>
<dbReference type="AlphaFoldDB" id="A0A5J4Z1D7"/>
<keyword evidence="4" id="KW-1185">Reference proteome</keyword>
<sequence>MVTAQKLVAENLQTVLAMVYFTLGLSNLLGHEFPAGMFRALSAFPGAHWLTQTNAARLENKTAIVSLCAVMLVSAMATYSREQLLALVVLWTMQSWLCSRAGVLGEASSDGKVQAETLAYAGSTRLFFWMLWILLCVQIYCVFYVLVRKKAKLMRQKRDEAPGSAPPGRTGDRQPAGRSTASMRE</sequence>
<dbReference type="Proteomes" id="UP000324585">
    <property type="component" value="Unassembled WGS sequence"/>
</dbReference>
<evidence type="ECO:0000313" key="3">
    <source>
        <dbReference type="EMBL" id="KAA8497090.1"/>
    </source>
</evidence>
<organism evidence="3 4">
    <name type="scientific">Porphyridium purpureum</name>
    <name type="common">Red alga</name>
    <name type="synonym">Porphyridium cruentum</name>
    <dbReference type="NCBI Taxonomy" id="35688"/>
    <lineage>
        <taxon>Eukaryota</taxon>
        <taxon>Rhodophyta</taxon>
        <taxon>Bangiophyceae</taxon>
        <taxon>Porphyridiales</taxon>
        <taxon>Porphyridiaceae</taxon>
        <taxon>Porphyridium</taxon>
    </lineage>
</organism>
<gene>
    <name evidence="3" type="ORF">FVE85_0819</name>
</gene>
<evidence type="ECO:0000313" key="4">
    <source>
        <dbReference type="Proteomes" id="UP000324585"/>
    </source>
</evidence>
<evidence type="ECO:0000256" key="2">
    <source>
        <dbReference type="SAM" id="Phobius"/>
    </source>
</evidence>
<proteinExistence type="predicted"/>
<comment type="caution">
    <text evidence="3">The sequence shown here is derived from an EMBL/GenBank/DDBJ whole genome shotgun (WGS) entry which is preliminary data.</text>
</comment>
<keyword evidence="2" id="KW-0812">Transmembrane</keyword>
<evidence type="ECO:0000256" key="1">
    <source>
        <dbReference type="SAM" id="MobiDB-lite"/>
    </source>
</evidence>